<dbReference type="Proteomes" id="UP000683360">
    <property type="component" value="Unassembled WGS sequence"/>
</dbReference>
<feature type="region of interest" description="Disordered" evidence="1">
    <location>
        <begin position="422"/>
        <end position="470"/>
    </location>
</feature>
<dbReference type="InterPro" id="IPR001611">
    <property type="entry name" value="Leu-rich_rpt"/>
</dbReference>
<name>A0A8S3TNU9_MYTED</name>
<reference evidence="2" key="1">
    <citation type="submission" date="2021-03" db="EMBL/GenBank/DDBJ databases">
        <authorList>
            <person name="Bekaert M."/>
        </authorList>
    </citation>
    <scope>NUCLEOTIDE SEQUENCE</scope>
</reference>
<dbReference type="AlphaFoldDB" id="A0A8S3TNU9"/>
<evidence type="ECO:0000313" key="2">
    <source>
        <dbReference type="EMBL" id="CAG2235348.1"/>
    </source>
</evidence>
<dbReference type="EMBL" id="CAJPWZ010002318">
    <property type="protein sequence ID" value="CAG2235348.1"/>
    <property type="molecule type" value="Genomic_DNA"/>
</dbReference>
<dbReference type="SUPFAM" id="SSF52047">
    <property type="entry name" value="RNI-like"/>
    <property type="match status" value="1"/>
</dbReference>
<gene>
    <name evidence="2" type="ORF">MEDL_47965</name>
</gene>
<dbReference type="SMART" id="SM00368">
    <property type="entry name" value="LRR_RI"/>
    <property type="match status" value="7"/>
</dbReference>
<feature type="compositionally biased region" description="Low complexity" evidence="1">
    <location>
        <begin position="427"/>
        <end position="444"/>
    </location>
</feature>
<feature type="compositionally biased region" description="Polar residues" evidence="1">
    <location>
        <begin position="589"/>
        <end position="606"/>
    </location>
</feature>
<feature type="compositionally biased region" description="Low complexity" evidence="1">
    <location>
        <begin position="521"/>
        <end position="538"/>
    </location>
</feature>
<accession>A0A8S3TNU9</accession>
<dbReference type="InterPro" id="IPR052394">
    <property type="entry name" value="LRR-containing"/>
</dbReference>
<comment type="caution">
    <text evidence="2">The sequence shown here is derived from an EMBL/GenBank/DDBJ whole genome shotgun (WGS) entry which is preliminary data.</text>
</comment>
<feature type="compositionally biased region" description="Polar residues" evidence="1">
    <location>
        <begin position="454"/>
        <end position="463"/>
    </location>
</feature>
<sequence length="641" mass="71688">MEKEGKHVILLSSLIRPSSYTPGEARQRRIILKTPVSQNSRQGRRTVTSASSRLRRSRRETESDPYSTENSRQNTKDLDLHDVPDDELIEKRKQKLERPKVMQKMYEKACNRFKVVPVRQYLETPDTHNVSLPNYNLGTQGVQALATPLMLHDSITVLDLAGNDMGAKGIQSLVDALHGNSSLNSLNLAENKLHTAGAVALKEFLREHPTLQTLSLSGNGFKDEDSIIFGQVMKENQRLQHVNFSHNEFAETAGLQFRYVLSDTENLESFDISWNHLRRRGAMDLLAGVKKNFGLRVLDVSFNGFAAEGAAVMANVLKKNRTLQEIDMRHNRLNDADIINIATKMDCNDSLKVLKLGENHFTHIGSLALITVLLNPDNVIALELLDLGNTPVSDDFDFIANELKTSRQNLTIKYGRIMNKKRLPQKQQISDNQDSNSINQQQNQTEVDIERSKTLPTMNSSAGTDVDDLVFSPDSEEKQSALYIKELLSQTSANKREAAETEKQLEINKNVAKEDSITLPNNTKYNSSEESNSTSPTNYEDKQHVTSDTLVSNSVENTTNQIDANNSNTVTKENNEISSTEDTKKDETINANKPATQSSQLDPKNLGSEVTGSLFVSINTTEHFNCEKVNVCISHVSTTNM</sequence>
<dbReference type="Gene3D" id="3.80.10.10">
    <property type="entry name" value="Ribonuclease Inhibitor"/>
    <property type="match status" value="2"/>
</dbReference>
<evidence type="ECO:0000313" key="3">
    <source>
        <dbReference type="Proteomes" id="UP000683360"/>
    </source>
</evidence>
<dbReference type="InterPro" id="IPR032675">
    <property type="entry name" value="LRR_dom_sf"/>
</dbReference>
<keyword evidence="3" id="KW-1185">Reference proteome</keyword>
<evidence type="ECO:0000256" key="1">
    <source>
        <dbReference type="SAM" id="MobiDB-lite"/>
    </source>
</evidence>
<feature type="compositionally biased region" description="Polar residues" evidence="1">
    <location>
        <begin position="64"/>
        <end position="73"/>
    </location>
</feature>
<dbReference type="PANTHER" id="PTHR24114">
    <property type="entry name" value="LEUCINE RICH REPEAT FAMILY PROTEIN"/>
    <property type="match status" value="1"/>
</dbReference>
<protein>
    <submittedName>
        <fullName evidence="2">Uncharacterized protein</fullName>
    </submittedName>
</protein>
<dbReference type="PANTHER" id="PTHR24114:SF2">
    <property type="entry name" value="F-BOX DOMAIN-CONTAINING PROTEIN-RELATED"/>
    <property type="match status" value="1"/>
</dbReference>
<dbReference type="Pfam" id="PF13516">
    <property type="entry name" value="LRR_6"/>
    <property type="match status" value="5"/>
</dbReference>
<proteinExistence type="predicted"/>
<feature type="compositionally biased region" description="Basic and acidic residues" evidence="1">
    <location>
        <begin position="74"/>
        <end position="83"/>
    </location>
</feature>
<feature type="region of interest" description="Disordered" evidence="1">
    <location>
        <begin position="32"/>
        <end position="86"/>
    </location>
</feature>
<feature type="compositionally biased region" description="Polar residues" evidence="1">
    <location>
        <begin position="557"/>
        <end position="580"/>
    </location>
</feature>
<dbReference type="OrthoDB" id="120976at2759"/>
<feature type="region of interest" description="Disordered" evidence="1">
    <location>
        <begin position="512"/>
        <end position="544"/>
    </location>
</feature>
<organism evidence="2 3">
    <name type="scientific">Mytilus edulis</name>
    <name type="common">Blue mussel</name>
    <dbReference type="NCBI Taxonomy" id="6550"/>
    <lineage>
        <taxon>Eukaryota</taxon>
        <taxon>Metazoa</taxon>
        <taxon>Spiralia</taxon>
        <taxon>Lophotrochozoa</taxon>
        <taxon>Mollusca</taxon>
        <taxon>Bivalvia</taxon>
        <taxon>Autobranchia</taxon>
        <taxon>Pteriomorphia</taxon>
        <taxon>Mytilida</taxon>
        <taxon>Mytiloidea</taxon>
        <taxon>Mytilidae</taxon>
        <taxon>Mytilinae</taxon>
        <taxon>Mytilus</taxon>
    </lineage>
</organism>
<feature type="region of interest" description="Disordered" evidence="1">
    <location>
        <begin position="557"/>
        <end position="606"/>
    </location>
</feature>